<dbReference type="Gene3D" id="3.90.180.10">
    <property type="entry name" value="Medium-chain alcohol dehydrogenases, catalytic domain"/>
    <property type="match status" value="1"/>
</dbReference>
<dbReference type="FunFam" id="3.40.50.720:FF:000209">
    <property type="entry name" value="Polyketide synthase Pks12"/>
    <property type="match status" value="1"/>
</dbReference>
<dbReference type="CDD" id="cd02440">
    <property type="entry name" value="AdoMet_MTases"/>
    <property type="match status" value="1"/>
</dbReference>
<dbReference type="SUPFAM" id="SSF47336">
    <property type="entry name" value="ACP-like"/>
    <property type="match status" value="1"/>
</dbReference>
<dbReference type="InterPro" id="IPR049900">
    <property type="entry name" value="PKS_mFAS_DH"/>
</dbReference>
<feature type="active site" description="Proton donor; for dehydratase activity" evidence="9">
    <location>
        <position position="1177"/>
    </location>
</feature>
<dbReference type="GO" id="GO:0006633">
    <property type="term" value="P:fatty acid biosynthetic process"/>
    <property type="evidence" value="ECO:0007669"/>
    <property type="project" value="TreeGrafter"/>
</dbReference>
<dbReference type="GO" id="GO:1901336">
    <property type="term" value="P:lactone biosynthetic process"/>
    <property type="evidence" value="ECO:0007669"/>
    <property type="project" value="UniProtKB-ARBA"/>
</dbReference>
<dbReference type="PROSITE" id="PS52004">
    <property type="entry name" value="KS3_2"/>
    <property type="match status" value="1"/>
</dbReference>
<dbReference type="SUPFAM" id="SSF51735">
    <property type="entry name" value="NAD(P)-binding Rossmann-fold domains"/>
    <property type="match status" value="2"/>
</dbReference>
<evidence type="ECO:0000256" key="8">
    <source>
        <dbReference type="PIRSR" id="PIRSR600542-1"/>
    </source>
</evidence>
<dbReference type="InterPro" id="IPR001227">
    <property type="entry name" value="Ac_transferase_dom_sf"/>
</dbReference>
<dbReference type="Pfam" id="PF00755">
    <property type="entry name" value="Carn_acyltransf"/>
    <property type="match status" value="1"/>
</dbReference>
<dbReference type="PANTHER" id="PTHR43775:SF22">
    <property type="entry name" value="SYNTHASE, PUTATIVE (JCVI)-RELATED"/>
    <property type="match status" value="1"/>
</dbReference>
<dbReference type="InterPro" id="IPR020806">
    <property type="entry name" value="PKS_PP-bd"/>
</dbReference>
<evidence type="ECO:0000256" key="4">
    <source>
        <dbReference type="ARBA" id="ARBA00022679"/>
    </source>
</evidence>
<dbReference type="Gene3D" id="3.40.366.10">
    <property type="entry name" value="Malonyl-Coenzyme A Acyl Carrier Protein, domain 2"/>
    <property type="match status" value="1"/>
</dbReference>
<dbReference type="InterPro" id="IPR036736">
    <property type="entry name" value="ACP-like_sf"/>
</dbReference>
<feature type="region of interest" description="N-terminal hotdog fold" evidence="9">
    <location>
        <begin position="945"/>
        <end position="1083"/>
    </location>
</feature>
<dbReference type="InterPro" id="IPR050091">
    <property type="entry name" value="PKS_NRPS_Biosynth_Enz"/>
</dbReference>
<dbReference type="InterPro" id="IPR042231">
    <property type="entry name" value="Cho/carn_acyl_trans_2"/>
</dbReference>
<dbReference type="InterPro" id="IPR009081">
    <property type="entry name" value="PP-bd_ACP"/>
</dbReference>
<organism evidence="14 15">
    <name type="scientific">Botryotinia fuckeliana (strain B05.10)</name>
    <name type="common">Noble rot fungus</name>
    <name type="synonym">Botrytis cinerea</name>
    <dbReference type="NCBI Taxonomy" id="332648"/>
    <lineage>
        <taxon>Eukaryota</taxon>
        <taxon>Fungi</taxon>
        <taxon>Dikarya</taxon>
        <taxon>Ascomycota</taxon>
        <taxon>Pezizomycotina</taxon>
        <taxon>Leotiomycetes</taxon>
        <taxon>Helotiales</taxon>
        <taxon>Sclerotiniaceae</taxon>
        <taxon>Botrytis</taxon>
    </lineage>
</organism>
<dbReference type="PROSITE" id="PS00439">
    <property type="entry name" value="ACYLTRANSF_C_1"/>
    <property type="match status" value="1"/>
</dbReference>
<keyword evidence="6" id="KW-0511">Multifunctional enzyme</keyword>
<evidence type="ECO:0000256" key="10">
    <source>
        <dbReference type="SAM" id="MobiDB-lite"/>
    </source>
</evidence>
<keyword evidence="7" id="KW-0012">Acyltransferase</keyword>
<keyword evidence="5" id="KW-0521">NADP</keyword>
<dbReference type="Pfam" id="PF22621">
    <property type="entry name" value="CurL-like_PKS_C"/>
    <property type="match status" value="1"/>
</dbReference>
<dbReference type="GO" id="GO:0044550">
    <property type="term" value="P:secondary metabolite biosynthetic process"/>
    <property type="evidence" value="ECO:0007669"/>
    <property type="project" value="UniProtKB-ARBA"/>
</dbReference>
<reference evidence="14 15" key="1">
    <citation type="journal article" date="2011" name="PLoS Genet.">
        <title>Genomic analysis of the necrotrophic fungal pathogens Sclerotinia sclerotiorum and Botrytis cinerea.</title>
        <authorList>
            <person name="Amselem J."/>
            <person name="Cuomo C.A."/>
            <person name="van Kan J.A."/>
            <person name="Viaud M."/>
            <person name="Benito E.P."/>
            <person name="Couloux A."/>
            <person name="Coutinho P.M."/>
            <person name="de Vries R.P."/>
            <person name="Dyer P.S."/>
            <person name="Fillinger S."/>
            <person name="Fournier E."/>
            <person name="Gout L."/>
            <person name="Hahn M."/>
            <person name="Kohn L."/>
            <person name="Lapalu N."/>
            <person name="Plummer K.M."/>
            <person name="Pradier J.M."/>
            <person name="Quevillon E."/>
            <person name="Sharon A."/>
            <person name="Simon A."/>
            <person name="ten Have A."/>
            <person name="Tudzynski B."/>
            <person name="Tudzynski P."/>
            <person name="Wincker P."/>
            <person name="Andrew M."/>
            <person name="Anthouard V."/>
            <person name="Beever R.E."/>
            <person name="Beffa R."/>
            <person name="Benoit I."/>
            <person name="Bouzid O."/>
            <person name="Brault B."/>
            <person name="Chen Z."/>
            <person name="Choquer M."/>
            <person name="Collemare J."/>
            <person name="Cotton P."/>
            <person name="Danchin E.G."/>
            <person name="Da Silva C."/>
            <person name="Gautier A."/>
            <person name="Giraud C."/>
            <person name="Giraud T."/>
            <person name="Gonzalez C."/>
            <person name="Grossetete S."/>
            <person name="Guldener U."/>
            <person name="Henrissat B."/>
            <person name="Howlett B.J."/>
            <person name="Kodira C."/>
            <person name="Kretschmer M."/>
            <person name="Lappartient A."/>
            <person name="Leroch M."/>
            <person name="Levis C."/>
            <person name="Mauceli E."/>
            <person name="Neuveglise C."/>
            <person name="Oeser B."/>
            <person name="Pearson M."/>
            <person name="Poulain J."/>
            <person name="Poussereau N."/>
            <person name="Quesneville H."/>
            <person name="Rascle C."/>
            <person name="Schumacher J."/>
            <person name="Segurens B."/>
            <person name="Sexton A."/>
            <person name="Silva E."/>
            <person name="Sirven C."/>
            <person name="Soanes D.M."/>
            <person name="Talbot N.J."/>
            <person name="Templeton M."/>
            <person name="Yandava C."/>
            <person name="Yarden O."/>
            <person name="Zeng Q."/>
            <person name="Rollins J.A."/>
            <person name="Lebrun M.H."/>
            <person name="Dickman M."/>
        </authorList>
    </citation>
    <scope>NUCLEOTIDE SEQUENCE [LARGE SCALE GENOMIC DNA]</scope>
    <source>
        <strain evidence="14 15">B05.10</strain>
    </source>
</reference>
<dbReference type="InterPro" id="IPR056501">
    <property type="entry name" value="NAD-bd_HRPKS_sdrA"/>
</dbReference>
<dbReference type="InterPro" id="IPR014043">
    <property type="entry name" value="Acyl_transferase_dom"/>
</dbReference>
<dbReference type="SUPFAM" id="SSF53335">
    <property type="entry name" value="S-adenosyl-L-methionine-dependent methyltransferases"/>
    <property type="match status" value="1"/>
</dbReference>
<dbReference type="SMART" id="SM00829">
    <property type="entry name" value="PKS_ER"/>
    <property type="match status" value="1"/>
</dbReference>
<dbReference type="InterPro" id="IPR014031">
    <property type="entry name" value="Ketoacyl_synth_C"/>
</dbReference>
<dbReference type="PROSITE" id="PS52019">
    <property type="entry name" value="PKS_MFAS_DH"/>
    <property type="match status" value="1"/>
</dbReference>
<dbReference type="Pfam" id="PF13602">
    <property type="entry name" value="ADH_zinc_N_2"/>
    <property type="match status" value="1"/>
</dbReference>
<comment type="similarity">
    <text evidence="1">Belongs to the carnitine/choline acetyltransferase family.</text>
</comment>
<gene>
    <name evidence="14" type="primary">Bcpks2</name>
    <name evidence="14" type="ORF">BCIN_02g01680</name>
</gene>
<evidence type="ECO:0000313" key="15">
    <source>
        <dbReference type="Proteomes" id="UP000001798"/>
    </source>
</evidence>
<evidence type="ECO:0000256" key="9">
    <source>
        <dbReference type="PROSITE-ProRule" id="PRU01363"/>
    </source>
</evidence>
<dbReference type="InterPro" id="IPR049552">
    <property type="entry name" value="PKS_DH_N"/>
</dbReference>
<evidence type="ECO:0000256" key="7">
    <source>
        <dbReference type="ARBA" id="ARBA00023315"/>
    </source>
</evidence>
<evidence type="ECO:0000259" key="12">
    <source>
        <dbReference type="PROSITE" id="PS52004"/>
    </source>
</evidence>
<feature type="active site" description="Proton acceptor" evidence="8">
    <location>
        <position position="2875"/>
    </location>
</feature>
<dbReference type="Gene3D" id="3.10.129.110">
    <property type="entry name" value="Polyketide synthase dehydratase"/>
    <property type="match status" value="1"/>
</dbReference>
<reference evidence="14 15" key="2">
    <citation type="journal article" date="2012" name="Eukaryot. Cell">
        <title>Genome update of Botrytis cinerea strains B05.10 and T4.</title>
        <authorList>
            <person name="Staats M."/>
            <person name="van Kan J.A."/>
        </authorList>
    </citation>
    <scope>NUCLEOTIDE SEQUENCE [LARGE SCALE GENOMIC DNA]</scope>
    <source>
        <strain evidence="14 15">B05.10</strain>
    </source>
</reference>
<dbReference type="InterPro" id="IPR020841">
    <property type="entry name" value="PKS_Beta-ketoAc_synthase_dom"/>
</dbReference>
<dbReference type="CDD" id="cd00833">
    <property type="entry name" value="PKS"/>
    <property type="match status" value="1"/>
</dbReference>
<dbReference type="Pfam" id="PF08242">
    <property type="entry name" value="Methyltransf_12"/>
    <property type="match status" value="1"/>
</dbReference>
<accession>A0A384J853</accession>
<dbReference type="Pfam" id="PF00698">
    <property type="entry name" value="Acyl_transf_1"/>
    <property type="match status" value="1"/>
</dbReference>
<keyword evidence="15" id="KW-1185">Reference proteome</keyword>
<dbReference type="Pfam" id="PF23114">
    <property type="entry name" value="NAD-bd_HRPKS_sdrA"/>
    <property type="match status" value="1"/>
</dbReference>
<dbReference type="SMART" id="SM00826">
    <property type="entry name" value="PKS_DH"/>
    <property type="match status" value="1"/>
</dbReference>
<dbReference type="InterPro" id="IPR000542">
    <property type="entry name" value="Carn_acyl_trans"/>
</dbReference>
<evidence type="ECO:0000256" key="2">
    <source>
        <dbReference type="ARBA" id="ARBA00022450"/>
    </source>
</evidence>
<evidence type="ECO:0000259" key="11">
    <source>
        <dbReference type="PROSITE" id="PS50075"/>
    </source>
</evidence>
<dbReference type="GeneID" id="5439573"/>
<dbReference type="InterPro" id="IPR013154">
    <property type="entry name" value="ADH-like_N"/>
</dbReference>
<dbReference type="Gene3D" id="3.30.559.70">
    <property type="entry name" value="Choline/Carnitine o-acyltransferase, domain 2"/>
    <property type="match status" value="1"/>
</dbReference>
<evidence type="ECO:0000256" key="3">
    <source>
        <dbReference type="ARBA" id="ARBA00022553"/>
    </source>
</evidence>
<dbReference type="PROSITE" id="PS00440">
    <property type="entry name" value="ACYLTRANSF_C_2"/>
    <property type="match status" value="1"/>
</dbReference>
<feature type="domain" description="PKS/mFAS DH" evidence="13">
    <location>
        <begin position="945"/>
        <end position="1267"/>
    </location>
</feature>
<dbReference type="InterPro" id="IPR020807">
    <property type="entry name" value="PKS_DH"/>
</dbReference>
<protein>
    <submittedName>
        <fullName evidence="14">Bcpks2</fullName>
    </submittedName>
</protein>
<dbReference type="PANTHER" id="PTHR43775">
    <property type="entry name" value="FATTY ACID SYNTHASE"/>
    <property type="match status" value="1"/>
</dbReference>
<evidence type="ECO:0000256" key="6">
    <source>
        <dbReference type="ARBA" id="ARBA00023268"/>
    </source>
</evidence>
<name>A0A384J853_BOTFB</name>
<feature type="domain" description="Ketosynthase family 3 (KS3)" evidence="12">
    <location>
        <begin position="6"/>
        <end position="431"/>
    </location>
</feature>
<feature type="region of interest" description="Disordered" evidence="10">
    <location>
        <begin position="2546"/>
        <end position="2569"/>
    </location>
</feature>
<dbReference type="Pfam" id="PF21089">
    <property type="entry name" value="PKS_DH_N"/>
    <property type="match status" value="1"/>
</dbReference>
<dbReference type="GO" id="GO:0004312">
    <property type="term" value="F:fatty acid synthase activity"/>
    <property type="evidence" value="ECO:0007669"/>
    <property type="project" value="TreeGrafter"/>
</dbReference>
<dbReference type="SUPFAM" id="SSF55048">
    <property type="entry name" value="Probable ACP-binding domain of malonyl-CoA ACP transacylase"/>
    <property type="match status" value="1"/>
</dbReference>
<dbReference type="SMART" id="SM00825">
    <property type="entry name" value="PKS_KS"/>
    <property type="match status" value="1"/>
</dbReference>
<dbReference type="InterPro" id="IPR011032">
    <property type="entry name" value="GroES-like_sf"/>
</dbReference>
<feature type="domain" description="Carrier" evidence="11">
    <location>
        <begin position="2466"/>
        <end position="2544"/>
    </location>
</feature>
<dbReference type="SUPFAM" id="SSF53901">
    <property type="entry name" value="Thiolase-like"/>
    <property type="match status" value="1"/>
</dbReference>
<sequence>MTQNDFEPIAIVGISCRFPAGANSPEELWSLISQGKSAWSDVPEDRFNWKSFLHPSSDVVGTINSRGGHFIDQDIRTFDAGFFGIPPAEANAMDPQHRLQLETAYEALENAGISLEKVRGSSTSVYVAIFNRDYDRMMFKDTNDIAKYHLLGSGEAIASNRISYTFDLKGPSMTVDTGCSGSLVALHQACQGLRSGDTDMALVGGTSLILSPDTMVPMSRMNVLDPSGKSFVFDDRGVGYGRGEGVATIVLKRLKDALNAGDHVRAVIRNTGINQDGKTSGIALPSQVAQQALANHVFKQVGLDPCKINYVEAHGTGTIAGDLAETKSIANVFCTERKKTLYIGSIKSNIGHLESASGAAGLLKAILVLEKGLIPPNVNLSNHKKGLDLEQSNIVVPSKIEKLSVDEDGKSRIAINSFGYGGTNAHAILETAPLVSTSSDFVGRFSLTNSLLPLEALSEQISKLGSQGSMASAKLFSLSAKSKASLIENIKKLRIWASEFKATASNNQLENLSYTLNQRRSVFQWRSSIVASTFEELIQNSDKAISEVTKASANVSVAFVFTGQGAQWASMGLELFLSNPTFRKSMQTSDQILRDLGCSWSLIKELFGTDQALSCVDQSIIAHPATTALQIALVDLFRSLRLTPSAVLGHSSGEIGAAYAAGALSHAVAIAISYYRSLLSGIGKKTAATKGAMLAVGLGEAEVTPFIQSLRNGKVVIACSNSSMSTTISGDETAIMELQHALESRFIFTRKLKVDTAYHSHHMELVAGQYFNMLTGLTHKDPDPKVLFVSSVTAGKKTTGFGPAYWVENLVSKVRFSDALEYLCQSQALVTGTSSKYIILEIGPHSTLSAPIRQVTAQLSHQSTIQYLPSLIRHQDSTRCILDSVRRLYDCSYTINLTPLNDFSKSGIQPEVVADLPSYSWDHGTPYWHESRLSLEHRLRKSPYHDLLGVCIVGGTPYTPHWRHLVSIEKLPWLADHVIDGSIIFPGAGYLCMAIEAIRGLLREQGRHHDTILRYVLRNISFSKSLTIPSSSNHVEIQLGFDLGKNQNDRTLVDWIGFDVSSFQNNSWKQHCSGNIKVEFHMPADEVEELREATFVAASETEMLQECSDGGAEPYEASEFYAKIKALGNDYGPKFATIRKLMVGDFHSTATISTPTISECMPSNFMQPHVIHPATMDAIFQAALPLYLTHCINGPVMPVYIDQLTVNSNVSAAPGQEFCVATKLNPTGPRSAMITSLAFQRDLDNELNCVLKLSNGELKGLGDAHPNGNFEKALPRSFTHTIQWNVDVNFMTTRIFRQYLSPAMNEAEIAKRQAAIDKVAALYIHDFLHDAKDTNVQLPKHFSLLLQWMQKYSKTKQYYKLISNNSVKNVDMILSEARTGIEGDFLRHLGERLVSIMSGSSDALSLMLEEDRLGRYYANEWLSKASSHLVKYLDLLSFKRPNLVVLEIGAGTGGTTFPVLQQLGNGNNSIFKRYDYTDISSGFFEGARSKFQNWSNLLEYKTLNIEIDPLEQGFEEASYDVVIASNVLHATKNVTQTLENVRRLLKPGGKLAFVEITRFSPMHNMTFGLLPGWWAGIDDGRQDTPILSVTQWNDALLRSSFNGVEVSASDFDGPASLCDLLVSTYTPTSVEPELEIEILVGETLAKVNNPSHDIQSFAWDIYLRLREQGFKTSFSSWSKKRVDSSCLYLILDCSNNPVLAHPTQEMFQNITQLAARGTRIVWITVPKDTGKFSANAETSLINGFARVARTENEGLKFTTLDIQQAYSSQKKEILTIISDIIKSLEVTDRSTSQESEYTFRDDRVFIPRLIPNAYLNSIVTSTLDITRPEPVRFQQSQRALKLHVEVPGLLDSMIFQDDKSKETPLEDDKVEIEVKACGVNFKDVFIALGQMRSTDQMVGECSGIISSVGANLNHRFRVGDRVWSLVATPYANFARSLGCTVYKIPDSMSFLTAASIPVVFTTAYYSLVNVAKLKKGQTVLIHAASGGVGQAALMIAKSIGAEIFATVGSLSKAEMLMERYNIAKSHIFSSRSLNFSSGIRRLTNGGGVDVVLNSLAGEAMQESWHCVAPMGTFVEIGKNDIYRRGNLSLEPFERNITFASVDMTLVVKHQSEKLQPIFENVMKMFNDEELRPVYPLMDMPISHVEQAFRLIQARKHMGKIVLDADNSSPVTVSSPISTPVRLDSHGTYLVVGGLGGLGRVIIRFLVSHGAKHVLILSRRAHEEKSKPLMTEIESHGAHCKIITCDVSNNEDCIQAIANAQRTMPTIHGVIQAAMVLQDRTLEKMTAEDYKVTIDPKVLGTQNLLSSLDVDQLKFFIILSSCSTIAGNASQANYSAACSFQDAVAQLHSQAYSDPRITSLNLGMIEGSESLEDVSDNAIELLRQSCVPIKMEEFLSLLEFSMRPEAREHHFVQIAIGLDRESISNRKDIKLQFVFNHLPGRMIDLDSAPVRITKTIGEELSAARSINQIKSIVTTAIATKLSALTASDASELDIDAPIENLGLDSLIAIELKNWINRSLRATLQTSDILDAPNIRFMSSTACEKSELVTKHPHSRITEDETSNGNVSDPKIKIQGGASSLPRLPLPELASTLQFYETSVQALCSEEEIQQLRTAIKEFQKTGSIGVKLQDRLRERQSNPNLECWLADLYCPHVYLRNRFSISPYGNFMTVHAESIIQHGQAERAAIVTLAAIQFKKDLEAQKVLPVLLNDQPICMNALEWLFNAIRAPCLTVDQMQKFPSQDYVAVLRRGCIYKITLHDASGHKIEIDELRDIFELIIEFGKVESTRKSIAGLTADRRDSWSQIYQTVRNQCLENSDTVDMIEKSAFVVCLDDGSPNTTTERSNQFLLGDICNRWSDKTLQLVVCTNGESGHIFEHSMIDALAVSRFDESIRKAILSYGESSSDLSKGQNGINGSSHINGASFINSKGSENGTNGIKHTDGGEWLKEYQYTTTTEIELHIASLEERYSKSYSPSETYSFTGNQFGSLYLRSHNVSPKSAYQVIIQLASLMYFGYHPPSFQTISMALFNKGRVELMQAVLPETLAFTNSAFNEDVSMQERRELFIKAAKTHAATTTRISRGRGFATHLYALREVLEDGEESPALFNLPLYSRIRPGKLMTDNANRREVIREMAFTMPDPENVLLHYELDDHKCDFVIKAPPKQSKIFFEAIEKACVLVRKLLGNS</sequence>
<dbReference type="SMART" id="SM00827">
    <property type="entry name" value="PKS_AT"/>
    <property type="match status" value="1"/>
</dbReference>
<evidence type="ECO:0000259" key="13">
    <source>
        <dbReference type="PROSITE" id="PS52019"/>
    </source>
</evidence>
<dbReference type="InterPro" id="IPR016039">
    <property type="entry name" value="Thiolase-like"/>
</dbReference>
<dbReference type="Pfam" id="PF08659">
    <property type="entry name" value="KR"/>
    <property type="match status" value="1"/>
</dbReference>
<dbReference type="GO" id="GO:0016491">
    <property type="term" value="F:oxidoreductase activity"/>
    <property type="evidence" value="ECO:0007669"/>
    <property type="project" value="InterPro"/>
</dbReference>
<dbReference type="Pfam" id="PF00109">
    <property type="entry name" value="ketoacyl-synt"/>
    <property type="match status" value="1"/>
</dbReference>
<dbReference type="Proteomes" id="UP000001798">
    <property type="component" value="Chromosome 2"/>
</dbReference>
<dbReference type="KEGG" id="bfu:BCIN_02g01680"/>
<evidence type="ECO:0000256" key="1">
    <source>
        <dbReference type="ARBA" id="ARBA00005232"/>
    </source>
</evidence>
<evidence type="ECO:0000256" key="5">
    <source>
        <dbReference type="ARBA" id="ARBA00022857"/>
    </source>
</evidence>
<dbReference type="InterPro" id="IPR013968">
    <property type="entry name" value="PKS_KR"/>
</dbReference>
<dbReference type="GO" id="GO:0031177">
    <property type="term" value="F:phosphopantetheine binding"/>
    <property type="evidence" value="ECO:0007669"/>
    <property type="project" value="InterPro"/>
</dbReference>
<dbReference type="InterPro" id="IPR049551">
    <property type="entry name" value="PKS_DH_C"/>
</dbReference>
<dbReference type="InterPro" id="IPR014030">
    <property type="entry name" value="Ketoacyl_synth_N"/>
</dbReference>
<evidence type="ECO:0000313" key="14">
    <source>
        <dbReference type="EMBL" id="ATZ46815.1"/>
    </source>
</evidence>
<dbReference type="Gene3D" id="3.40.47.10">
    <property type="match status" value="1"/>
</dbReference>
<keyword evidence="4" id="KW-0808">Transferase</keyword>
<dbReference type="InterPro" id="IPR036291">
    <property type="entry name" value="NAD(P)-bd_dom_sf"/>
</dbReference>
<keyword evidence="2" id="KW-0596">Phosphopantetheine</keyword>
<dbReference type="InterPro" id="IPR023213">
    <property type="entry name" value="CAT-like_dom_sf"/>
</dbReference>
<dbReference type="SUPFAM" id="SSF50129">
    <property type="entry name" value="GroES-like"/>
    <property type="match status" value="1"/>
</dbReference>
<dbReference type="InterPro" id="IPR013217">
    <property type="entry name" value="Methyltransf_12"/>
</dbReference>
<reference evidence="14 15" key="3">
    <citation type="journal article" date="2017" name="Mol. Plant Pathol.">
        <title>A gapless genome sequence of the fungus Botrytis cinerea.</title>
        <authorList>
            <person name="Van Kan J.A."/>
            <person name="Stassen J.H."/>
            <person name="Mosbach A."/>
            <person name="Van Der Lee T.A."/>
            <person name="Faino L."/>
            <person name="Farmer A.D."/>
            <person name="Papasotiriou D.G."/>
            <person name="Zhou S."/>
            <person name="Seidl M.F."/>
            <person name="Cottam E."/>
            <person name="Edel D."/>
            <person name="Hahn M."/>
            <person name="Schwartz D.C."/>
            <person name="Dietrich R.A."/>
            <person name="Widdison S."/>
            <person name="Scalliet G."/>
        </authorList>
    </citation>
    <scope>NUCLEOTIDE SEQUENCE [LARGE SCALE GENOMIC DNA]</scope>
    <source>
        <strain evidence="14 15">B05.10</strain>
    </source>
</reference>
<dbReference type="SMART" id="SM00822">
    <property type="entry name" value="PKS_KR"/>
    <property type="match status" value="1"/>
</dbReference>
<dbReference type="InterPro" id="IPR029063">
    <property type="entry name" value="SAM-dependent_MTases_sf"/>
</dbReference>
<dbReference type="Pfam" id="PF14765">
    <property type="entry name" value="PS-DH"/>
    <property type="match status" value="1"/>
</dbReference>
<dbReference type="Gene3D" id="3.40.50.150">
    <property type="entry name" value="Vaccinia Virus protein VP39"/>
    <property type="match status" value="1"/>
</dbReference>
<dbReference type="InterPro" id="IPR039551">
    <property type="entry name" value="Cho/carn_acyl_trans"/>
</dbReference>
<feature type="region of interest" description="C-terminal hotdog fold" evidence="9">
    <location>
        <begin position="1108"/>
        <end position="1267"/>
    </location>
</feature>
<dbReference type="EMBL" id="CP009806">
    <property type="protein sequence ID" value="ATZ46815.1"/>
    <property type="molecule type" value="Genomic_DNA"/>
</dbReference>
<dbReference type="VEuPathDB" id="FungiDB:Bcin02g01680"/>
<dbReference type="SUPFAM" id="SSF52777">
    <property type="entry name" value="CoA-dependent acyltransferases"/>
    <property type="match status" value="2"/>
</dbReference>
<dbReference type="RefSeq" id="XP_001558952.2">
    <property type="nucleotide sequence ID" value="XM_001558902.2"/>
</dbReference>
<dbReference type="InterPro" id="IPR016035">
    <property type="entry name" value="Acyl_Trfase/lysoPLipase"/>
</dbReference>
<dbReference type="Gene3D" id="1.10.1200.10">
    <property type="entry name" value="ACP-like"/>
    <property type="match status" value="1"/>
</dbReference>
<dbReference type="Gene3D" id="3.40.50.720">
    <property type="entry name" value="NAD(P)-binding Rossmann-like Domain"/>
    <property type="match status" value="2"/>
</dbReference>
<dbReference type="PROSITE" id="PS50075">
    <property type="entry name" value="CARRIER"/>
    <property type="match status" value="1"/>
</dbReference>
<keyword evidence="3" id="KW-0597">Phosphoprotein</keyword>
<dbReference type="Gene3D" id="3.30.70.3290">
    <property type="match status" value="1"/>
</dbReference>
<dbReference type="OrthoDB" id="329835at2759"/>
<dbReference type="CDD" id="cd05195">
    <property type="entry name" value="enoyl_red"/>
    <property type="match status" value="1"/>
</dbReference>
<feature type="active site" description="Proton acceptor; for dehydratase activity" evidence="9">
    <location>
        <position position="977"/>
    </location>
</feature>
<dbReference type="Pfam" id="PF23297">
    <property type="entry name" value="ACP_SdgA_C"/>
    <property type="match status" value="1"/>
</dbReference>
<dbReference type="Pfam" id="PF02801">
    <property type="entry name" value="Ketoacyl-synt_C"/>
    <property type="match status" value="1"/>
</dbReference>
<dbReference type="InterPro" id="IPR020843">
    <property type="entry name" value="ER"/>
</dbReference>
<dbReference type="Pfam" id="PF08240">
    <property type="entry name" value="ADH_N"/>
    <property type="match status" value="1"/>
</dbReference>
<dbReference type="Gene3D" id="3.30.559.10">
    <property type="entry name" value="Chloramphenicol acetyltransferase-like domain"/>
    <property type="match status" value="1"/>
</dbReference>
<dbReference type="InterPro" id="IPR042104">
    <property type="entry name" value="PKS_dehydratase_sf"/>
</dbReference>
<dbReference type="InterPro" id="IPR016036">
    <property type="entry name" value="Malonyl_transacylase_ACP-bd"/>
</dbReference>
<dbReference type="SMART" id="SM00823">
    <property type="entry name" value="PKS_PP"/>
    <property type="match status" value="1"/>
</dbReference>
<dbReference type="InterPro" id="IPR057326">
    <property type="entry name" value="KR_dom"/>
</dbReference>
<proteinExistence type="inferred from homology"/>
<dbReference type="SUPFAM" id="SSF52151">
    <property type="entry name" value="FabD/lysophospholipase-like"/>
    <property type="match status" value="1"/>
</dbReference>